<feature type="region of interest" description="Disordered" evidence="12">
    <location>
        <begin position="121"/>
        <end position="152"/>
    </location>
</feature>
<sequence>MDRHCGATPARWWGAPPVASASTDVMNQLCRVCGEPAAGFHFGAFTCEGCKSFFGRTYNNLSSISECKNNNECIINKKNRTSCKSCRLRKCLMVGMSKSGSRYGRRSNWFKIHCLLQEQQQAQQQSQQGTSRLRYDKEDSDNNNFSSKSPKEMLSPPLLYSNDFWARPGPGFLTFPSAAAHLPFLAPNPFLAPTSPFNPHQTLQNTFLFPFITNPMPTSPSIPRQMAPSSPSSSSSISSSPVVPPHNNNNNNPSTPDKKSSELGPIQDAAIDLSVKTGGTPSEDFSNSKHNSGLDLRSSKCSSEASDKLHDNSDDRDAADDINGSIVTNNVNCILDNSNSVDNRLTTGSSIKIPLDLTFSKT</sequence>
<evidence type="ECO:0000256" key="1">
    <source>
        <dbReference type="ARBA" id="ARBA00004123"/>
    </source>
</evidence>
<dbReference type="InterPro" id="IPR050200">
    <property type="entry name" value="Nuclear_hormone_rcpt_NR3"/>
</dbReference>
<dbReference type="Pfam" id="PF00105">
    <property type="entry name" value="zf-C4"/>
    <property type="match status" value="1"/>
</dbReference>
<evidence type="ECO:0000256" key="10">
    <source>
        <dbReference type="ARBA" id="ARBA00023170"/>
    </source>
</evidence>
<dbReference type="GO" id="GO:0003700">
    <property type="term" value="F:DNA-binding transcription factor activity"/>
    <property type="evidence" value="ECO:0007669"/>
    <property type="project" value="InterPro"/>
</dbReference>
<dbReference type="InterPro" id="IPR001628">
    <property type="entry name" value="Znf_hrmn_rcpt"/>
</dbReference>
<dbReference type="GO" id="GO:0043565">
    <property type="term" value="F:sequence-specific DNA binding"/>
    <property type="evidence" value="ECO:0007669"/>
    <property type="project" value="InterPro"/>
</dbReference>
<dbReference type="PROSITE" id="PS51030">
    <property type="entry name" value="NUCLEAR_REC_DBD_2"/>
    <property type="match status" value="1"/>
</dbReference>
<comment type="similarity">
    <text evidence="2">Belongs to the nuclear hormone receptor family. NR0 subfamily.</text>
</comment>
<evidence type="ECO:0000256" key="4">
    <source>
        <dbReference type="ARBA" id="ARBA00022723"/>
    </source>
</evidence>
<dbReference type="GO" id="GO:0005634">
    <property type="term" value="C:nucleus"/>
    <property type="evidence" value="ECO:0007669"/>
    <property type="project" value="UniProtKB-SubCell"/>
</dbReference>
<proteinExistence type="inferred from homology"/>
<evidence type="ECO:0000256" key="9">
    <source>
        <dbReference type="ARBA" id="ARBA00023163"/>
    </source>
</evidence>
<feature type="compositionally biased region" description="Basic and acidic residues" evidence="12">
    <location>
        <begin position="305"/>
        <end position="316"/>
    </location>
</feature>
<dbReference type="GO" id="GO:0008270">
    <property type="term" value="F:zinc ion binding"/>
    <property type="evidence" value="ECO:0007669"/>
    <property type="project" value="UniProtKB-KW"/>
</dbReference>
<keyword evidence="9" id="KW-0804">Transcription</keyword>
<keyword evidence="10" id="KW-0675">Receptor</keyword>
<accession>A0A8D8M7F8</accession>
<dbReference type="Gene3D" id="3.30.50.10">
    <property type="entry name" value="Erythroid Transcription Factor GATA-1, subunit A"/>
    <property type="match status" value="1"/>
</dbReference>
<evidence type="ECO:0000256" key="5">
    <source>
        <dbReference type="ARBA" id="ARBA00022771"/>
    </source>
</evidence>
<evidence type="ECO:0000256" key="8">
    <source>
        <dbReference type="ARBA" id="ARBA00023125"/>
    </source>
</evidence>
<dbReference type="AlphaFoldDB" id="A0A8D8M7F8"/>
<keyword evidence="3" id="KW-0217">Developmental protein</keyword>
<dbReference type="SUPFAM" id="SSF57716">
    <property type="entry name" value="Glucocorticoid receptor-like (DNA-binding domain)"/>
    <property type="match status" value="1"/>
</dbReference>
<dbReference type="PROSITE" id="PS00031">
    <property type="entry name" value="NUCLEAR_REC_DBD_1"/>
    <property type="match status" value="1"/>
</dbReference>
<evidence type="ECO:0000256" key="3">
    <source>
        <dbReference type="ARBA" id="ARBA00022473"/>
    </source>
</evidence>
<dbReference type="EMBL" id="HBUF01054855">
    <property type="protein sequence ID" value="CAG6623404.1"/>
    <property type="molecule type" value="Transcribed_RNA"/>
</dbReference>
<feature type="region of interest" description="Disordered" evidence="12">
    <location>
        <begin position="275"/>
        <end position="320"/>
    </location>
</feature>
<feature type="compositionally biased region" description="Polar residues" evidence="12">
    <location>
        <begin position="277"/>
        <end position="291"/>
    </location>
</feature>
<protein>
    <submittedName>
        <fullName evidence="14">Protein embryonic gonad</fullName>
    </submittedName>
</protein>
<keyword evidence="5" id="KW-0863">Zinc-finger</keyword>
<keyword evidence="4" id="KW-0479">Metal-binding</keyword>
<keyword evidence="11" id="KW-0539">Nucleus</keyword>
<evidence type="ECO:0000256" key="11">
    <source>
        <dbReference type="ARBA" id="ARBA00023242"/>
    </source>
</evidence>
<evidence type="ECO:0000256" key="7">
    <source>
        <dbReference type="ARBA" id="ARBA00023015"/>
    </source>
</evidence>
<evidence type="ECO:0000313" key="14">
    <source>
        <dbReference type="EMBL" id="CAG6623404.1"/>
    </source>
</evidence>
<feature type="compositionally biased region" description="Low complexity" evidence="12">
    <location>
        <begin position="228"/>
        <end position="254"/>
    </location>
</feature>
<keyword evidence="6" id="KW-0862">Zinc</keyword>
<dbReference type="PRINTS" id="PR00047">
    <property type="entry name" value="STROIDFINGER"/>
</dbReference>
<comment type="subcellular location">
    <subcellularLocation>
        <location evidence="1">Nucleus</location>
    </subcellularLocation>
</comment>
<dbReference type="SMART" id="SM00399">
    <property type="entry name" value="ZnF_C4"/>
    <property type="match status" value="1"/>
</dbReference>
<evidence type="ECO:0000259" key="13">
    <source>
        <dbReference type="PROSITE" id="PS51030"/>
    </source>
</evidence>
<feature type="region of interest" description="Disordered" evidence="12">
    <location>
        <begin position="216"/>
        <end position="263"/>
    </location>
</feature>
<keyword evidence="8" id="KW-0238">DNA-binding</keyword>
<evidence type="ECO:0000256" key="2">
    <source>
        <dbReference type="ARBA" id="ARBA00006647"/>
    </source>
</evidence>
<dbReference type="InterPro" id="IPR013088">
    <property type="entry name" value="Znf_NHR/GATA"/>
</dbReference>
<evidence type="ECO:0000256" key="12">
    <source>
        <dbReference type="SAM" id="MobiDB-lite"/>
    </source>
</evidence>
<keyword evidence="7" id="KW-0805">Transcription regulation</keyword>
<reference evidence="14" key="1">
    <citation type="submission" date="2021-05" db="EMBL/GenBank/DDBJ databases">
        <authorList>
            <person name="Alioto T."/>
            <person name="Alioto T."/>
            <person name="Gomez Garrido J."/>
        </authorList>
    </citation>
    <scope>NUCLEOTIDE SEQUENCE</scope>
</reference>
<dbReference type="PANTHER" id="PTHR48092">
    <property type="entry name" value="KNIRPS-RELATED PROTEIN-RELATED"/>
    <property type="match status" value="1"/>
</dbReference>
<evidence type="ECO:0000256" key="6">
    <source>
        <dbReference type="ARBA" id="ARBA00022833"/>
    </source>
</evidence>
<feature type="domain" description="Nuclear receptor" evidence="13">
    <location>
        <begin position="27"/>
        <end position="103"/>
    </location>
</feature>
<dbReference type="FunFam" id="3.30.50.10:FF:000034">
    <property type="entry name" value="CLUMA_CG002674, isoform A"/>
    <property type="match status" value="1"/>
</dbReference>
<organism evidence="14">
    <name type="scientific">Cacopsylla melanoneura</name>
    <dbReference type="NCBI Taxonomy" id="428564"/>
    <lineage>
        <taxon>Eukaryota</taxon>
        <taxon>Metazoa</taxon>
        <taxon>Ecdysozoa</taxon>
        <taxon>Arthropoda</taxon>
        <taxon>Hexapoda</taxon>
        <taxon>Insecta</taxon>
        <taxon>Pterygota</taxon>
        <taxon>Neoptera</taxon>
        <taxon>Paraneoptera</taxon>
        <taxon>Hemiptera</taxon>
        <taxon>Sternorrhyncha</taxon>
        <taxon>Psylloidea</taxon>
        <taxon>Psyllidae</taxon>
        <taxon>Psyllinae</taxon>
        <taxon>Cacopsylla</taxon>
    </lineage>
</organism>
<name>A0A8D8M7F8_9HEMI</name>